<evidence type="ECO:0000259" key="8">
    <source>
        <dbReference type="PROSITE" id="PS51085"/>
    </source>
</evidence>
<dbReference type="InterPro" id="IPR050415">
    <property type="entry name" value="MRET"/>
</dbReference>
<keyword evidence="6" id="KW-0408">Iron</keyword>
<comment type="cofactor">
    <cofactor evidence="1">
        <name>FAD</name>
        <dbReference type="ChEBI" id="CHEBI:57692"/>
    </cofactor>
</comment>
<sequence>MTSASRWTALRVDEASLAAQDVLVIALTDPRGEALERWEPGAHIDIRLPDGQIRQYSLCGDPDDRRTWRFAVLREENSRGGSRYIHERTVAGTEIFVGEPRNNFPLVPGGSYHLLAGGIGITPFLPMVRELHRRGADWRLYYGGRTRSRMAFLTELAELAGLAEPVQPGGSAPSGELGDIADRVRILPEDEHGLLPVADIVAGLDEDSRLYCCGPEGLLTAVEKAFAGRGVGSLHLERFRPRADALTDAAPARAFEVVLAASGRTVRVRADQSLLDALDRAGLEVPSSCREGTCASCETPVLDGEVEHHDSVLSDDERAGNSTMMICVSRARSERLTLDL</sequence>
<feature type="domain" description="2Fe-2S ferredoxin-type" evidence="8">
    <location>
        <begin position="255"/>
        <end position="340"/>
    </location>
</feature>
<dbReference type="PANTHER" id="PTHR47354:SF1">
    <property type="entry name" value="CARNITINE MONOOXYGENASE REDUCTASE SUBUNIT"/>
    <property type="match status" value="1"/>
</dbReference>
<keyword evidence="3" id="KW-0001">2Fe-2S</keyword>
<dbReference type="InterPro" id="IPR036010">
    <property type="entry name" value="2Fe-2S_ferredoxin-like_sf"/>
</dbReference>
<proteinExistence type="predicted"/>
<evidence type="ECO:0000256" key="1">
    <source>
        <dbReference type="ARBA" id="ARBA00001974"/>
    </source>
</evidence>
<dbReference type="InterPro" id="IPR001433">
    <property type="entry name" value="OxRdtase_FAD/NAD-bd"/>
</dbReference>
<dbReference type="PANTHER" id="PTHR47354">
    <property type="entry name" value="NADH OXIDOREDUCTASE HCR"/>
    <property type="match status" value="1"/>
</dbReference>
<keyword evidence="11" id="KW-1185">Reference proteome</keyword>
<evidence type="ECO:0000313" key="11">
    <source>
        <dbReference type="Proteomes" id="UP001201873"/>
    </source>
</evidence>
<gene>
    <name evidence="10" type="ORF">MXD59_13595</name>
</gene>
<dbReference type="InterPro" id="IPR001041">
    <property type="entry name" value="2Fe-2S_ferredoxin-type"/>
</dbReference>
<keyword evidence="5" id="KW-0560">Oxidoreductase</keyword>
<dbReference type="PROSITE" id="PS51085">
    <property type="entry name" value="2FE2S_FER_2"/>
    <property type="match status" value="1"/>
</dbReference>
<evidence type="ECO:0000256" key="3">
    <source>
        <dbReference type="ARBA" id="ARBA00022714"/>
    </source>
</evidence>
<dbReference type="SUPFAM" id="SSF54292">
    <property type="entry name" value="2Fe-2S ferredoxin-like"/>
    <property type="match status" value="1"/>
</dbReference>
<comment type="caution">
    <text evidence="10">The sequence shown here is derived from an EMBL/GenBank/DDBJ whole genome shotgun (WGS) entry which is preliminary data.</text>
</comment>
<evidence type="ECO:0000256" key="4">
    <source>
        <dbReference type="ARBA" id="ARBA00022723"/>
    </source>
</evidence>
<feature type="domain" description="FAD-binding FR-type" evidence="9">
    <location>
        <begin position="5"/>
        <end position="107"/>
    </location>
</feature>
<dbReference type="InterPro" id="IPR017938">
    <property type="entry name" value="Riboflavin_synthase-like_b-brl"/>
</dbReference>
<dbReference type="RefSeq" id="WP_248825091.1">
    <property type="nucleotide sequence ID" value="NZ_JALKFT010000012.1"/>
</dbReference>
<evidence type="ECO:0000256" key="6">
    <source>
        <dbReference type="ARBA" id="ARBA00023004"/>
    </source>
</evidence>
<dbReference type="PROSITE" id="PS00197">
    <property type="entry name" value="2FE2S_FER_1"/>
    <property type="match status" value="1"/>
</dbReference>
<dbReference type="Gene3D" id="3.10.20.30">
    <property type="match status" value="1"/>
</dbReference>
<dbReference type="SUPFAM" id="SSF63380">
    <property type="entry name" value="Riboflavin synthase domain-like"/>
    <property type="match status" value="1"/>
</dbReference>
<dbReference type="PRINTS" id="PR00409">
    <property type="entry name" value="PHDIOXRDTASE"/>
</dbReference>
<dbReference type="Gene3D" id="2.40.30.10">
    <property type="entry name" value="Translation factors"/>
    <property type="match status" value="1"/>
</dbReference>
<keyword evidence="2" id="KW-0285">Flavoprotein</keyword>
<dbReference type="EMBL" id="JALKFT010000012">
    <property type="protein sequence ID" value="MCK9876800.1"/>
    <property type="molecule type" value="Genomic_DNA"/>
</dbReference>
<evidence type="ECO:0000256" key="2">
    <source>
        <dbReference type="ARBA" id="ARBA00022630"/>
    </source>
</evidence>
<name>A0ABT0JZ28_9ACTN</name>
<dbReference type="InterPro" id="IPR006058">
    <property type="entry name" value="2Fe2S_fd_BS"/>
</dbReference>
<dbReference type="CDD" id="cd06185">
    <property type="entry name" value="PDR_like"/>
    <property type="match status" value="1"/>
</dbReference>
<keyword evidence="4" id="KW-0479">Metal-binding</keyword>
<evidence type="ECO:0000256" key="5">
    <source>
        <dbReference type="ARBA" id="ARBA00023002"/>
    </source>
</evidence>
<dbReference type="Gene3D" id="3.40.50.80">
    <property type="entry name" value="Nucleotide-binding domain of ferredoxin-NADP reductase (FNR) module"/>
    <property type="match status" value="1"/>
</dbReference>
<accession>A0ABT0JZ28</accession>
<dbReference type="Pfam" id="PF00175">
    <property type="entry name" value="NAD_binding_1"/>
    <property type="match status" value="1"/>
</dbReference>
<dbReference type="SUPFAM" id="SSF52343">
    <property type="entry name" value="Ferredoxin reductase-like, C-terminal NADP-linked domain"/>
    <property type="match status" value="1"/>
</dbReference>
<dbReference type="InterPro" id="IPR039261">
    <property type="entry name" value="FNR_nucleotide-bd"/>
</dbReference>
<protein>
    <submittedName>
        <fullName evidence="10">PDR/VanB family oxidoreductase</fullName>
    </submittedName>
</protein>
<organism evidence="10 11">
    <name type="scientific">Frankia umida</name>
    <dbReference type="NCBI Taxonomy" id="573489"/>
    <lineage>
        <taxon>Bacteria</taxon>
        <taxon>Bacillati</taxon>
        <taxon>Actinomycetota</taxon>
        <taxon>Actinomycetes</taxon>
        <taxon>Frankiales</taxon>
        <taxon>Frankiaceae</taxon>
        <taxon>Frankia</taxon>
    </lineage>
</organism>
<dbReference type="InterPro" id="IPR017927">
    <property type="entry name" value="FAD-bd_FR_type"/>
</dbReference>
<keyword evidence="7" id="KW-0411">Iron-sulfur</keyword>
<dbReference type="InterPro" id="IPR012675">
    <property type="entry name" value="Beta-grasp_dom_sf"/>
</dbReference>
<dbReference type="PROSITE" id="PS51384">
    <property type="entry name" value="FAD_FR"/>
    <property type="match status" value="1"/>
</dbReference>
<dbReference type="Pfam" id="PF00111">
    <property type="entry name" value="Fer2"/>
    <property type="match status" value="1"/>
</dbReference>
<reference evidence="10 11" key="1">
    <citation type="submission" date="2022-04" db="EMBL/GenBank/DDBJ databases">
        <title>Genome diversity in the genus Frankia.</title>
        <authorList>
            <person name="Carlos-Shanley C."/>
            <person name="Hahn D."/>
        </authorList>
    </citation>
    <scope>NUCLEOTIDE SEQUENCE [LARGE SCALE GENOMIC DNA]</scope>
    <source>
        <strain evidence="10 11">Ag45/Mut15</strain>
    </source>
</reference>
<dbReference type="Proteomes" id="UP001201873">
    <property type="component" value="Unassembled WGS sequence"/>
</dbReference>
<dbReference type="CDD" id="cd00207">
    <property type="entry name" value="fer2"/>
    <property type="match status" value="1"/>
</dbReference>
<evidence type="ECO:0000259" key="9">
    <source>
        <dbReference type="PROSITE" id="PS51384"/>
    </source>
</evidence>
<evidence type="ECO:0000313" key="10">
    <source>
        <dbReference type="EMBL" id="MCK9876800.1"/>
    </source>
</evidence>
<evidence type="ECO:0000256" key="7">
    <source>
        <dbReference type="ARBA" id="ARBA00023014"/>
    </source>
</evidence>